<protein>
    <submittedName>
        <fullName evidence="1">Uncharacterized protein</fullName>
    </submittedName>
</protein>
<proteinExistence type="predicted"/>
<reference evidence="1" key="1">
    <citation type="journal article" date="2014" name="Genome Biol. Evol.">
        <title>Pangenome evidence for extensive interdomain horizontal transfer affecting lineage core and shell genes in uncultured planktonic thaumarchaeota and euryarchaeota.</title>
        <authorList>
            <person name="Deschamps P."/>
            <person name="Zivanovic Y."/>
            <person name="Moreira D."/>
            <person name="Rodriguez-Valera F."/>
            <person name="Lopez-Garcia P."/>
        </authorList>
    </citation>
    <scope>NUCLEOTIDE SEQUENCE</scope>
</reference>
<accession>A0A075FYM9</accession>
<dbReference type="AlphaFoldDB" id="A0A075FYM9"/>
<organism evidence="1">
    <name type="scientific">uncultured marine group II/III euryarchaeote AD1000_49_G12</name>
    <dbReference type="NCBI Taxonomy" id="1457780"/>
    <lineage>
        <taxon>Archaea</taxon>
        <taxon>Methanobacteriati</taxon>
        <taxon>Methanobacteriota</taxon>
        <taxon>environmental samples</taxon>
    </lineage>
</organism>
<sequence>MVSSTVSASRSEVKMAHEDVLDGFLARQPSRVHRSDRRLSRVVREAYPIGVPALIMKSSTDRLGESAGYSFHLGTPDEMLRLIASWLLTGAGGDQRRLLRLVHRLWERHGREDVALAALLLANLDHAALGVDPWEVLAGCTRGSEPAEALLLSIEEMLRAGRPMPSEEILLEWCEGRAVDAHMTLLVSYAGSVRGHAVSEELLGRLSSIEIPDGDSLLGRVMQRLRDDQAQD</sequence>
<name>A0A075FYM9_9EURY</name>
<evidence type="ECO:0000313" key="1">
    <source>
        <dbReference type="EMBL" id="AIE94646.1"/>
    </source>
</evidence>
<dbReference type="EMBL" id="KF900427">
    <property type="protein sequence ID" value="AIE94646.1"/>
    <property type="molecule type" value="Genomic_DNA"/>
</dbReference>